<evidence type="ECO:0000256" key="6">
    <source>
        <dbReference type="SAM" id="MobiDB-lite"/>
    </source>
</evidence>
<keyword evidence="4 7" id="KW-0472">Membrane</keyword>
<feature type="domain" description="Rhodopsin" evidence="8">
    <location>
        <begin position="38"/>
        <end position="275"/>
    </location>
</feature>
<sequence>MYIRRGDSNHSLGGESRSIEICIILSIFCALSTTGVALRSYIRLVLLRTFGFDDAAIILAQVLAIGAAVAIGLETKYGLGFHTWAQPAEYFIPYMKAFYSSVVVYNVAMCPVKISILLQYRRVFAVRMVQLITFYGVVFMSAWTVTLCFLLTLICVPVSKFWDSTIPGRCLDSLTIWYMLAGFNLVTDLAIFCLPLPVIQSLQLPRKQKIMLIAVFGLGLFTCIISIIRIRTLKIAAATDDPNWDNVDAAIWSFLEVSTAIIAACLPTLRPIFSKIMPRLFSSSIGQSQGPSQYRVYVQAPSNSFIANPNSANIRNTTVGKSDSKRSLQESDNIELPPHNSGTIPPQDGCRIGVSITGGEKQGQYPSGAESQWSEVDMVIGGIQTTTAIMQQVTVKTAK</sequence>
<proteinExistence type="inferred from homology"/>
<dbReference type="Pfam" id="PF20684">
    <property type="entry name" value="Fung_rhodopsin"/>
    <property type="match status" value="1"/>
</dbReference>
<gene>
    <name evidence="9" type="ORF">EDB81DRAFT_831440</name>
</gene>
<organism evidence="9 10">
    <name type="scientific">Dactylonectria macrodidyma</name>
    <dbReference type="NCBI Taxonomy" id="307937"/>
    <lineage>
        <taxon>Eukaryota</taxon>
        <taxon>Fungi</taxon>
        <taxon>Dikarya</taxon>
        <taxon>Ascomycota</taxon>
        <taxon>Pezizomycotina</taxon>
        <taxon>Sordariomycetes</taxon>
        <taxon>Hypocreomycetidae</taxon>
        <taxon>Hypocreales</taxon>
        <taxon>Nectriaceae</taxon>
        <taxon>Dactylonectria</taxon>
    </lineage>
</organism>
<protein>
    <recommendedName>
        <fullName evidence="8">Rhodopsin domain-containing protein</fullName>
    </recommendedName>
</protein>
<accession>A0A9P9D1D8</accession>
<keyword evidence="10" id="KW-1185">Reference proteome</keyword>
<dbReference type="PANTHER" id="PTHR33048:SF47">
    <property type="entry name" value="INTEGRAL MEMBRANE PROTEIN-RELATED"/>
    <property type="match status" value="1"/>
</dbReference>
<dbReference type="InterPro" id="IPR049326">
    <property type="entry name" value="Rhodopsin_dom_fungi"/>
</dbReference>
<dbReference type="EMBL" id="JAGMUV010000044">
    <property type="protein sequence ID" value="KAH7110667.1"/>
    <property type="molecule type" value="Genomic_DNA"/>
</dbReference>
<keyword evidence="3 7" id="KW-1133">Transmembrane helix</keyword>
<evidence type="ECO:0000256" key="2">
    <source>
        <dbReference type="ARBA" id="ARBA00022692"/>
    </source>
</evidence>
<dbReference type="GO" id="GO:0016020">
    <property type="term" value="C:membrane"/>
    <property type="evidence" value="ECO:0007669"/>
    <property type="project" value="UniProtKB-SubCell"/>
</dbReference>
<evidence type="ECO:0000256" key="4">
    <source>
        <dbReference type="ARBA" id="ARBA00023136"/>
    </source>
</evidence>
<feature type="transmembrane region" description="Helical" evidence="7">
    <location>
        <begin position="18"/>
        <end position="38"/>
    </location>
</feature>
<dbReference type="InterPro" id="IPR052337">
    <property type="entry name" value="SAT4-like"/>
</dbReference>
<name>A0A9P9D1D8_9HYPO</name>
<feature type="transmembrane region" description="Helical" evidence="7">
    <location>
        <begin position="132"/>
        <end position="156"/>
    </location>
</feature>
<feature type="transmembrane region" description="Helical" evidence="7">
    <location>
        <begin position="97"/>
        <end position="120"/>
    </location>
</feature>
<evidence type="ECO:0000256" key="1">
    <source>
        <dbReference type="ARBA" id="ARBA00004141"/>
    </source>
</evidence>
<dbReference type="OrthoDB" id="3648173at2759"/>
<dbReference type="PANTHER" id="PTHR33048">
    <property type="entry name" value="PTH11-LIKE INTEGRAL MEMBRANE PROTEIN (AFU_ORTHOLOGUE AFUA_5G11245)"/>
    <property type="match status" value="1"/>
</dbReference>
<reference evidence="9" key="1">
    <citation type="journal article" date="2021" name="Nat. Commun.">
        <title>Genetic determinants of endophytism in the Arabidopsis root mycobiome.</title>
        <authorList>
            <person name="Mesny F."/>
            <person name="Miyauchi S."/>
            <person name="Thiergart T."/>
            <person name="Pickel B."/>
            <person name="Atanasova L."/>
            <person name="Karlsson M."/>
            <person name="Huettel B."/>
            <person name="Barry K.W."/>
            <person name="Haridas S."/>
            <person name="Chen C."/>
            <person name="Bauer D."/>
            <person name="Andreopoulos W."/>
            <person name="Pangilinan J."/>
            <person name="LaButti K."/>
            <person name="Riley R."/>
            <person name="Lipzen A."/>
            <person name="Clum A."/>
            <person name="Drula E."/>
            <person name="Henrissat B."/>
            <person name="Kohler A."/>
            <person name="Grigoriev I.V."/>
            <person name="Martin F.M."/>
            <person name="Hacquard S."/>
        </authorList>
    </citation>
    <scope>NUCLEOTIDE SEQUENCE</scope>
    <source>
        <strain evidence="9">MPI-CAGE-AT-0147</strain>
    </source>
</reference>
<feature type="region of interest" description="Disordered" evidence="6">
    <location>
        <begin position="316"/>
        <end position="369"/>
    </location>
</feature>
<evidence type="ECO:0000256" key="3">
    <source>
        <dbReference type="ARBA" id="ARBA00022989"/>
    </source>
</evidence>
<comment type="similarity">
    <text evidence="5">Belongs to the SAT4 family.</text>
</comment>
<comment type="subcellular location">
    <subcellularLocation>
        <location evidence="1">Membrane</location>
        <topology evidence="1">Multi-pass membrane protein</topology>
    </subcellularLocation>
</comment>
<feature type="transmembrane region" description="Helical" evidence="7">
    <location>
        <begin position="176"/>
        <end position="198"/>
    </location>
</feature>
<keyword evidence="2 7" id="KW-0812">Transmembrane</keyword>
<evidence type="ECO:0000313" key="9">
    <source>
        <dbReference type="EMBL" id="KAH7110667.1"/>
    </source>
</evidence>
<evidence type="ECO:0000259" key="8">
    <source>
        <dbReference type="Pfam" id="PF20684"/>
    </source>
</evidence>
<evidence type="ECO:0000256" key="7">
    <source>
        <dbReference type="SAM" id="Phobius"/>
    </source>
</evidence>
<dbReference type="AlphaFoldDB" id="A0A9P9D1D8"/>
<evidence type="ECO:0000313" key="10">
    <source>
        <dbReference type="Proteomes" id="UP000738349"/>
    </source>
</evidence>
<evidence type="ECO:0000256" key="5">
    <source>
        <dbReference type="ARBA" id="ARBA00038359"/>
    </source>
</evidence>
<comment type="caution">
    <text evidence="9">The sequence shown here is derived from an EMBL/GenBank/DDBJ whole genome shotgun (WGS) entry which is preliminary data.</text>
</comment>
<feature type="transmembrane region" description="Helical" evidence="7">
    <location>
        <begin position="250"/>
        <end position="269"/>
    </location>
</feature>
<dbReference type="Proteomes" id="UP000738349">
    <property type="component" value="Unassembled WGS sequence"/>
</dbReference>
<feature type="transmembrane region" description="Helical" evidence="7">
    <location>
        <begin position="50"/>
        <end position="73"/>
    </location>
</feature>
<feature type="transmembrane region" description="Helical" evidence="7">
    <location>
        <begin position="210"/>
        <end position="230"/>
    </location>
</feature>